<comment type="similarity">
    <text evidence="1">Belongs to the UPF0473 family.</text>
</comment>
<dbReference type="InterPro" id="IPR009711">
    <property type="entry name" value="UPF0473"/>
</dbReference>
<keyword evidence="3" id="KW-1185">Reference proteome</keyword>
<evidence type="ECO:0000313" key="2">
    <source>
        <dbReference type="EMBL" id="PWI57737.1"/>
    </source>
</evidence>
<comment type="caution">
    <text evidence="2">The sequence shown here is derived from an EMBL/GenBank/DDBJ whole genome shotgun (WGS) entry which is preliminary data.</text>
</comment>
<dbReference type="Pfam" id="PF06949">
    <property type="entry name" value="DUF1292"/>
    <property type="match status" value="1"/>
</dbReference>
<organism evidence="2 3">
    <name type="scientific">Sulfoacidibacillus thermotolerans</name>
    <name type="common">Acidibacillus sulfuroxidans</name>
    <dbReference type="NCBI Taxonomy" id="1765684"/>
    <lineage>
        <taxon>Bacteria</taxon>
        <taxon>Bacillati</taxon>
        <taxon>Bacillota</taxon>
        <taxon>Bacilli</taxon>
        <taxon>Bacillales</taxon>
        <taxon>Alicyclobacillaceae</taxon>
        <taxon>Sulfoacidibacillus</taxon>
    </lineage>
</organism>
<dbReference type="AlphaFoldDB" id="A0A2U3D8Z3"/>
<proteinExistence type="inferred from homology"/>
<dbReference type="EMBL" id="MPDK01000009">
    <property type="protein sequence ID" value="PWI57737.1"/>
    <property type="molecule type" value="Genomic_DNA"/>
</dbReference>
<gene>
    <name evidence="2" type="ORF">BM613_07050</name>
</gene>
<protein>
    <recommendedName>
        <fullName evidence="1">UPF0473 protein BM613_07050</fullName>
    </recommendedName>
</protein>
<evidence type="ECO:0000256" key="1">
    <source>
        <dbReference type="HAMAP-Rule" id="MF_01448"/>
    </source>
</evidence>
<evidence type="ECO:0000313" key="3">
    <source>
        <dbReference type="Proteomes" id="UP000245380"/>
    </source>
</evidence>
<dbReference type="Proteomes" id="UP000245380">
    <property type="component" value="Unassembled WGS sequence"/>
</dbReference>
<dbReference type="RefSeq" id="WP_181362947.1">
    <property type="nucleotide sequence ID" value="NZ_MPDK01000009.1"/>
</dbReference>
<accession>A0A2U3D8Z3</accession>
<dbReference type="HAMAP" id="MF_01448">
    <property type="entry name" value="UPF0473"/>
    <property type="match status" value="1"/>
</dbReference>
<reference evidence="2 3" key="1">
    <citation type="submission" date="2016-11" db="EMBL/GenBank/DDBJ databases">
        <title>Comparative genomics of Acidibacillus ferroxidans species.</title>
        <authorList>
            <person name="Oliveira G."/>
            <person name="Nunes G."/>
            <person name="Oliveira R."/>
            <person name="Araujo F."/>
            <person name="Salim A."/>
            <person name="Scholte L."/>
            <person name="Morais D."/>
            <person name="Nancucheo I."/>
            <person name="Johnson D.B."/>
            <person name="Grail B."/>
            <person name="Bittencourt J."/>
            <person name="Valadares R."/>
        </authorList>
    </citation>
    <scope>NUCLEOTIDE SEQUENCE [LARGE SCALE GENOMIC DNA]</scope>
    <source>
        <strain evidence="2 3">Y002</strain>
    </source>
</reference>
<name>A0A2U3D8Z3_SULT2</name>
<sequence>MSNHDDHNHDHEHEFVDEEVVILEDEDGNEHEFLIAETFEVDARIYAVLVSADGTSEEGFIFRVEEKDVDGEQFLDFIAIEDDAEWANVERVYNEMLEEEDQE</sequence>